<name>A0ABV4KG70_9FLAO</name>
<gene>
    <name evidence="1" type="ORF">QO192_15430</name>
</gene>
<protein>
    <recommendedName>
        <fullName evidence="3">Helix-turn-helix domain-containing protein</fullName>
    </recommendedName>
</protein>
<organism evidence="1 2">
    <name type="scientific">Flavobacterium frigidarium</name>
    <dbReference type="NCBI Taxonomy" id="99286"/>
    <lineage>
        <taxon>Bacteria</taxon>
        <taxon>Pseudomonadati</taxon>
        <taxon>Bacteroidota</taxon>
        <taxon>Flavobacteriia</taxon>
        <taxon>Flavobacteriales</taxon>
        <taxon>Flavobacteriaceae</taxon>
        <taxon>Flavobacterium</taxon>
    </lineage>
</organism>
<accession>A0ABV4KG70</accession>
<evidence type="ECO:0000313" key="1">
    <source>
        <dbReference type="EMBL" id="MEZ7516669.1"/>
    </source>
</evidence>
<comment type="caution">
    <text evidence="1">The sequence shown here is derived from an EMBL/GenBank/DDBJ whole genome shotgun (WGS) entry which is preliminary data.</text>
</comment>
<keyword evidence="2" id="KW-1185">Reference proteome</keyword>
<dbReference type="Proteomes" id="UP001568894">
    <property type="component" value="Unassembled WGS sequence"/>
</dbReference>
<sequence>MDQSSSFSNFFAGIQNDFRISTTHIAIYMALLQSRVERGFVNPIQVFAKEVMPIAKVSSQRTYNKILHDLNDYGYIKYVISFKKNEGSKVYFMENTD</sequence>
<dbReference type="EMBL" id="JASMRN010000017">
    <property type="protein sequence ID" value="MEZ7516669.1"/>
    <property type="molecule type" value="Genomic_DNA"/>
</dbReference>
<reference evidence="1 2" key="1">
    <citation type="submission" date="2023-05" db="EMBL/GenBank/DDBJ databases">
        <title>Adaptations of aquatic viruses from atmosphere-close ecosystems of the Central Arctic Ocean.</title>
        <authorList>
            <person name="Rahlff J."/>
            <person name="Holmfeldt K."/>
        </authorList>
    </citation>
    <scope>NUCLEOTIDE SEQUENCE [LARGE SCALE GENOMIC DNA]</scope>
    <source>
        <strain evidence="1 2">Arc14</strain>
    </source>
</reference>
<evidence type="ECO:0008006" key="3">
    <source>
        <dbReference type="Google" id="ProtNLM"/>
    </source>
</evidence>
<evidence type="ECO:0000313" key="2">
    <source>
        <dbReference type="Proteomes" id="UP001568894"/>
    </source>
</evidence>
<proteinExistence type="predicted"/>